<sequence length="394" mass="45860">MFWALLLPSISQANHAWDINGFGSLAVTHTGNETLAVPNYLAQQKKSSNNTYWGESLLGVQVDYHFNHRWKVSSQLIGQTYFEHDIDSYLQRLFVQYNDDQFTARLGRIGLETYLLSDYRNVGFAYLWAHPSMEFYGPFSMDYYDGFELGYTFPFDFNQLNFRLYGGTTKQIIHRNGEVYELKNEPMFGAKLQYDTEAWLYRLSAAYTEFTDDLSNLVELRNALNSITPLWPEASTYADSLLLKDTSIHYYSTGFRYEGTPWLWQTELSYTVFETDLLGDFWAGYTSLGYQFDEWTLFSSLGFVEPTERIRSVDGAPAFLSELQEIADTAFKTSANQHSFSLGFRWDFYPNFALKAQWDRTWIKQYGGVLWVSDEINSNDEIINTFSLKLDFIF</sequence>
<dbReference type="KEGG" id="vih:AB0763_09205"/>
<evidence type="ECO:0000313" key="1">
    <source>
        <dbReference type="EMBL" id="XDK24392.1"/>
    </source>
</evidence>
<dbReference type="SUPFAM" id="SSF56935">
    <property type="entry name" value="Porins"/>
    <property type="match status" value="1"/>
</dbReference>
<evidence type="ECO:0008006" key="2">
    <source>
        <dbReference type="Google" id="ProtNLM"/>
    </source>
</evidence>
<reference evidence="1" key="1">
    <citation type="submission" date="2024-07" db="EMBL/GenBank/DDBJ databases">
        <title>Genome Analysis of a Potential Novel Vibrio Species Secreting pH- and Thermo-stable Alginate Lyase and its Application in Producing Alginate Oligosaccharides.</title>
        <authorList>
            <person name="Huang H."/>
            <person name="Bao K."/>
        </authorList>
    </citation>
    <scope>NUCLEOTIDE SEQUENCE</scope>
    <source>
        <strain evidence="1">HB236076</strain>
    </source>
</reference>
<proteinExistence type="predicted"/>
<accession>A0AB39HCG8</accession>
<dbReference type="AlphaFoldDB" id="A0AB39HCG8"/>
<organism evidence="1">
    <name type="scientific">Vibrio sp. HB236076</name>
    <dbReference type="NCBI Taxonomy" id="3232307"/>
    <lineage>
        <taxon>Bacteria</taxon>
        <taxon>Pseudomonadati</taxon>
        <taxon>Pseudomonadota</taxon>
        <taxon>Gammaproteobacteria</taxon>
        <taxon>Vibrionales</taxon>
        <taxon>Vibrionaceae</taxon>
        <taxon>Vibrio</taxon>
    </lineage>
</organism>
<dbReference type="RefSeq" id="WP_306100450.1">
    <property type="nucleotide sequence ID" value="NZ_CP162601.1"/>
</dbReference>
<name>A0AB39HCG8_9VIBR</name>
<protein>
    <recommendedName>
        <fullName evidence="2">Porin</fullName>
    </recommendedName>
</protein>
<gene>
    <name evidence="1" type="ORF">AB0763_09205</name>
</gene>
<dbReference type="EMBL" id="CP162601">
    <property type="protein sequence ID" value="XDK24392.1"/>
    <property type="molecule type" value="Genomic_DNA"/>
</dbReference>